<evidence type="ECO:0000313" key="9">
    <source>
        <dbReference type="Proteomes" id="UP000185487"/>
    </source>
</evidence>
<accession>A0AAE8HX89</accession>
<feature type="domain" description="D-isomer specific 2-hydroxyacid dehydrogenase NAD-binding" evidence="6">
    <location>
        <begin position="108"/>
        <end position="288"/>
    </location>
</feature>
<evidence type="ECO:0000259" key="5">
    <source>
        <dbReference type="Pfam" id="PF00389"/>
    </source>
</evidence>
<dbReference type="PANTHER" id="PTHR42938">
    <property type="entry name" value="FORMATE DEHYDROGENASE 1"/>
    <property type="match status" value="1"/>
</dbReference>
<dbReference type="Pfam" id="PF00389">
    <property type="entry name" value="2-Hacid_dh"/>
    <property type="match status" value="1"/>
</dbReference>
<evidence type="ECO:0000256" key="1">
    <source>
        <dbReference type="ARBA" id="ARBA00005854"/>
    </source>
</evidence>
<dbReference type="InterPro" id="IPR006139">
    <property type="entry name" value="D-isomer_2_OHA_DH_cat_dom"/>
</dbReference>
<dbReference type="GO" id="GO:0004617">
    <property type="term" value="F:phosphoglycerate dehydrogenase activity"/>
    <property type="evidence" value="ECO:0007669"/>
    <property type="project" value="UniProtKB-ARBA"/>
</dbReference>
<evidence type="ECO:0000313" key="8">
    <source>
        <dbReference type="EMBL" id="SFH60030.1"/>
    </source>
</evidence>
<reference evidence="8 10" key="2">
    <citation type="submission" date="2016-10" db="EMBL/GenBank/DDBJ databases">
        <authorList>
            <person name="Varghese N."/>
            <person name="Submissions S."/>
        </authorList>
    </citation>
    <scope>NUCLEOTIDE SEQUENCE [LARGE SCALE GENOMIC DNA]</scope>
    <source>
        <strain evidence="8 10">CBMB27</strain>
    </source>
</reference>
<dbReference type="PROSITE" id="PS00671">
    <property type="entry name" value="D_2_HYDROXYACID_DH_3"/>
    <property type="match status" value="1"/>
</dbReference>
<evidence type="ECO:0000256" key="2">
    <source>
        <dbReference type="ARBA" id="ARBA00023002"/>
    </source>
</evidence>
<organism evidence="8 10">
    <name type="scientific">Methylobacterium phyllosphaerae</name>
    <dbReference type="NCBI Taxonomy" id="418223"/>
    <lineage>
        <taxon>Bacteria</taxon>
        <taxon>Pseudomonadati</taxon>
        <taxon>Pseudomonadota</taxon>
        <taxon>Alphaproteobacteria</taxon>
        <taxon>Hyphomicrobiales</taxon>
        <taxon>Methylobacteriaceae</taxon>
        <taxon>Methylobacterium</taxon>
    </lineage>
</organism>
<dbReference type="PROSITE" id="PS00670">
    <property type="entry name" value="D_2_HYDROXYACID_DH_2"/>
    <property type="match status" value="1"/>
</dbReference>
<dbReference type="SUPFAM" id="SSF51735">
    <property type="entry name" value="NAD(P)-binding Rossmann-fold domains"/>
    <property type="match status" value="1"/>
</dbReference>
<reference evidence="7 9" key="1">
    <citation type="submission" date="2016-04" db="EMBL/GenBank/DDBJ databases">
        <title>Complete genome sequencing and analysis of CBMB27, Methylobacterium phyllosphaerae isolated from leaf tissues of rice (Oryza sativa L.).</title>
        <authorList>
            <person name="Lee Y."/>
            <person name="Hwangbo K."/>
            <person name="Chung H."/>
            <person name="Yoo J."/>
            <person name="Kim K.Y."/>
            <person name="Sa T.M."/>
            <person name="Um Y."/>
            <person name="Madhaiyan M."/>
        </authorList>
    </citation>
    <scope>NUCLEOTIDE SEQUENCE [LARGE SCALE GENOMIC DNA]</scope>
    <source>
        <strain evidence="7 9">CBMB27</strain>
    </source>
</reference>
<dbReference type="RefSeq" id="WP_075380982.1">
    <property type="nucleotide sequence ID" value="NZ_CP015367.1"/>
</dbReference>
<keyword evidence="3" id="KW-0520">NAD</keyword>
<evidence type="ECO:0000259" key="6">
    <source>
        <dbReference type="Pfam" id="PF02826"/>
    </source>
</evidence>
<dbReference type="EMBL" id="FOPK01000035">
    <property type="protein sequence ID" value="SFH60030.1"/>
    <property type="molecule type" value="Genomic_DNA"/>
</dbReference>
<protein>
    <submittedName>
        <fullName evidence="8">(S)-sulfolactate dehydrogenase</fullName>
        <ecNumber evidence="7">1.1.1.29</ecNumber>
    </submittedName>
</protein>
<dbReference type="GO" id="GO:0006564">
    <property type="term" value="P:L-serine biosynthetic process"/>
    <property type="evidence" value="ECO:0007669"/>
    <property type="project" value="UniProtKB-ARBA"/>
</dbReference>
<dbReference type="InterPro" id="IPR006140">
    <property type="entry name" value="D-isomer_DH_NAD-bd"/>
</dbReference>
<dbReference type="GO" id="GO:0047545">
    <property type="term" value="F:(S)-2-hydroxyglutarate dehydrogenase activity"/>
    <property type="evidence" value="ECO:0007669"/>
    <property type="project" value="UniProtKB-ARBA"/>
</dbReference>
<dbReference type="KEGG" id="mphy:MCBMB27_03728"/>
<evidence type="ECO:0000256" key="3">
    <source>
        <dbReference type="ARBA" id="ARBA00023027"/>
    </source>
</evidence>
<dbReference type="FunFam" id="3.40.50.720:FF:000041">
    <property type="entry name" value="D-3-phosphoglycerate dehydrogenase"/>
    <property type="match status" value="1"/>
</dbReference>
<dbReference type="Proteomes" id="UP000199140">
    <property type="component" value="Unassembled WGS sequence"/>
</dbReference>
<proteinExistence type="inferred from homology"/>
<dbReference type="EMBL" id="CP015367">
    <property type="protein sequence ID" value="APT33019.1"/>
    <property type="molecule type" value="Genomic_DNA"/>
</dbReference>
<dbReference type="EC" id="1.1.1.29" evidence="7"/>
<keyword evidence="2 4" id="KW-0560">Oxidoreductase</keyword>
<keyword evidence="9" id="KW-1185">Reference proteome</keyword>
<dbReference type="GO" id="GO:0051287">
    <property type="term" value="F:NAD binding"/>
    <property type="evidence" value="ECO:0007669"/>
    <property type="project" value="InterPro"/>
</dbReference>
<dbReference type="Gene3D" id="3.40.50.720">
    <property type="entry name" value="NAD(P)-binding Rossmann-like Domain"/>
    <property type="match status" value="2"/>
</dbReference>
<name>A0AAE8HX89_9HYPH</name>
<sequence>MPKVVISEFMDPAAIAADLSGFDTLYDPGLVDRPEALAAAVAEADALIVRNRTQVRGALLAGARRLRIVGRLGVGLDNIDVPACRARGITVRPATGANDGAVAEYVVATALLLLRGAYGASEAVAAGTWPRNALMGREIAGKRLGLVGFGSIARETARRAAALGMAIAAHDPFLAAEDPAWTPPYGPVRRRDLEALIAESDVLSLHVPLTAETRGLIDATALARMPAGAVLINAARGGIVDEAAVAAALRSGHLGGAALDVFDREPLDAAAGAPFAGVPNLILTPHIAGVTQESNVRVSAVIAAAVRRHLTQG</sequence>
<evidence type="ECO:0000256" key="4">
    <source>
        <dbReference type="RuleBase" id="RU003719"/>
    </source>
</evidence>
<dbReference type="Pfam" id="PF02826">
    <property type="entry name" value="2-Hacid_dh_C"/>
    <property type="match status" value="1"/>
</dbReference>
<dbReference type="InterPro" id="IPR029753">
    <property type="entry name" value="D-isomer_DH_CS"/>
</dbReference>
<evidence type="ECO:0000313" key="7">
    <source>
        <dbReference type="EMBL" id="APT33019.1"/>
    </source>
</evidence>
<dbReference type="Proteomes" id="UP000185487">
    <property type="component" value="Chromosome"/>
</dbReference>
<dbReference type="SUPFAM" id="SSF52283">
    <property type="entry name" value="Formate/glycerate dehydrogenase catalytic domain-like"/>
    <property type="match status" value="1"/>
</dbReference>
<dbReference type="InterPro" id="IPR036291">
    <property type="entry name" value="NAD(P)-bd_dom_sf"/>
</dbReference>
<feature type="domain" description="D-isomer specific 2-hydroxyacid dehydrogenase catalytic" evidence="5">
    <location>
        <begin position="34"/>
        <end position="311"/>
    </location>
</feature>
<gene>
    <name evidence="7" type="ORF">MCBMB27_03728</name>
    <name evidence="8" type="ORF">SAMN05192567_13523</name>
</gene>
<evidence type="ECO:0000313" key="10">
    <source>
        <dbReference type="Proteomes" id="UP000199140"/>
    </source>
</evidence>
<dbReference type="AlphaFoldDB" id="A0AAE8HX89"/>
<dbReference type="GO" id="GO:0008465">
    <property type="term" value="F:hydroxypyruvate reductase (NADH) activity"/>
    <property type="evidence" value="ECO:0007669"/>
    <property type="project" value="UniProtKB-EC"/>
</dbReference>
<comment type="similarity">
    <text evidence="1 4">Belongs to the D-isomer specific 2-hydroxyacid dehydrogenase family.</text>
</comment>
<dbReference type="PANTHER" id="PTHR42938:SF9">
    <property type="entry name" value="FORMATE DEHYDROGENASE 1"/>
    <property type="match status" value="1"/>
</dbReference>